<dbReference type="AlphaFoldDB" id="A0AAW1AUF0"/>
<evidence type="ECO:0000313" key="2">
    <source>
        <dbReference type="Proteomes" id="UP001474421"/>
    </source>
</evidence>
<dbReference type="EMBL" id="JAOTOJ010000014">
    <property type="protein sequence ID" value="KAK9393126.1"/>
    <property type="molecule type" value="Genomic_DNA"/>
</dbReference>
<reference evidence="1 2" key="1">
    <citation type="journal article" date="2024" name="Proc. Natl. Acad. Sci. U.S.A.">
        <title>The genetic regulatory architecture and epigenomic basis for age-related changes in rattlesnake venom.</title>
        <authorList>
            <person name="Hogan M.P."/>
            <person name="Holding M.L."/>
            <person name="Nystrom G.S."/>
            <person name="Colston T.J."/>
            <person name="Bartlett D.A."/>
            <person name="Mason A.J."/>
            <person name="Ellsworth S.A."/>
            <person name="Rautsaw R.M."/>
            <person name="Lawrence K.C."/>
            <person name="Strickland J.L."/>
            <person name="He B."/>
            <person name="Fraser P."/>
            <person name="Margres M.J."/>
            <person name="Gilbert D.M."/>
            <person name="Gibbs H.L."/>
            <person name="Parkinson C.L."/>
            <person name="Rokyta D.R."/>
        </authorList>
    </citation>
    <scope>NUCLEOTIDE SEQUENCE [LARGE SCALE GENOMIC DNA]</scope>
    <source>
        <strain evidence="1">DRR0105</strain>
    </source>
</reference>
<sequence>MKSKSTQHFANRRPQSEIVLSASSILAHDCAGPSQGREAEKPFHHCTEEPKIVLQSADKHFNWTPDNQFFSL</sequence>
<comment type="caution">
    <text evidence="1">The sequence shown here is derived from an EMBL/GenBank/DDBJ whole genome shotgun (WGS) entry which is preliminary data.</text>
</comment>
<keyword evidence="2" id="KW-1185">Reference proteome</keyword>
<proteinExistence type="predicted"/>
<gene>
    <name evidence="1" type="ORF">NXF25_016388</name>
</gene>
<dbReference type="Proteomes" id="UP001474421">
    <property type="component" value="Unassembled WGS sequence"/>
</dbReference>
<organism evidence="1 2">
    <name type="scientific">Crotalus adamanteus</name>
    <name type="common">Eastern diamondback rattlesnake</name>
    <dbReference type="NCBI Taxonomy" id="8729"/>
    <lineage>
        <taxon>Eukaryota</taxon>
        <taxon>Metazoa</taxon>
        <taxon>Chordata</taxon>
        <taxon>Craniata</taxon>
        <taxon>Vertebrata</taxon>
        <taxon>Euteleostomi</taxon>
        <taxon>Lepidosauria</taxon>
        <taxon>Squamata</taxon>
        <taxon>Bifurcata</taxon>
        <taxon>Unidentata</taxon>
        <taxon>Episquamata</taxon>
        <taxon>Toxicofera</taxon>
        <taxon>Serpentes</taxon>
        <taxon>Colubroidea</taxon>
        <taxon>Viperidae</taxon>
        <taxon>Crotalinae</taxon>
        <taxon>Crotalus</taxon>
    </lineage>
</organism>
<protein>
    <submittedName>
        <fullName evidence="1">SREK1: Splicing regulatory glutamine/lysine-rich protein 1</fullName>
    </submittedName>
</protein>
<evidence type="ECO:0000313" key="1">
    <source>
        <dbReference type="EMBL" id="KAK9393126.1"/>
    </source>
</evidence>
<name>A0AAW1AUF0_CROAD</name>
<accession>A0AAW1AUF0</accession>